<dbReference type="Pfam" id="PF08263">
    <property type="entry name" value="LRRNT_2"/>
    <property type="match status" value="1"/>
</dbReference>
<dbReference type="PANTHER" id="PTHR46084:SF1">
    <property type="entry name" value="PROTEIN MALE DISCOVERER 2"/>
    <property type="match status" value="1"/>
</dbReference>
<evidence type="ECO:0000256" key="6">
    <source>
        <dbReference type="ARBA" id="ARBA00023136"/>
    </source>
</evidence>
<dbReference type="InterPro" id="IPR011009">
    <property type="entry name" value="Kinase-like_dom_sf"/>
</dbReference>
<dbReference type="Pfam" id="PF00560">
    <property type="entry name" value="LRR_1"/>
    <property type="match status" value="2"/>
</dbReference>
<dbReference type="GO" id="GO:0004672">
    <property type="term" value="F:protein kinase activity"/>
    <property type="evidence" value="ECO:0007669"/>
    <property type="project" value="InterPro"/>
</dbReference>
<dbReference type="FunFam" id="3.30.200.20:FF:000489">
    <property type="entry name" value="Inactive receptor-like serine/threonine-protein kinase"/>
    <property type="match status" value="1"/>
</dbReference>
<dbReference type="InterPro" id="IPR032675">
    <property type="entry name" value="LRR_dom_sf"/>
</dbReference>
<evidence type="ECO:0000256" key="3">
    <source>
        <dbReference type="ARBA" id="ARBA00022729"/>
    </source>
</evidence>
<feature type="compositionally biased region" description="Pro residues" evidence="8">
    <location>
        <begin position="261"/>
        <end position="274"/>
    </location>
</feature>
<dbReference type="GO" id="GO:0012505">
    <property type="term" value="C:endomembrane system"/>
    <property type="evidence" value="ECO:0007669"/>
    <property type="project" value="UniProtKB-SubCell"/>
</dbReference>
<feature type="chain" id="PRO_5013077966" description="Protein kinase domain-containing protein" evidence="10">
    <location>
        <begin position="31"/>
        <end position="654"/>
    </location>
</feature>
<dbReference type="EMBL" id="CM007654">
    <property type="protein sequence ID" value="ONI10712.1"/>
    <property type="molecule type" value="Genomic_DNA"/>
</dbReference>
<feature type="transmembrane region" description="Helical" evidence="9">
    <location>
        <begin position="295"/>
        <end position="317"/>
    </location>
</feature>
<dbReference type="Proteomes" id="UP000006882">
    <property type="component" value="Chromosome G4"/>
</dbReference>
<dbReference type="InterPro" id="IPR013210">
    <property type="entry name" value="LRR_N_plant-typ"/>
</dbReference>
<evidence type="ECO:0000313" key="12">
    <source>
        <dbReference type="EMBL" id="ONI10712.1"/>
    </source>
</evidence>
<evidence type="ECO:0000256" key="7">
    <source>
        <dbReference type="ARBA" id="ARBA00046288"/>
    </source>
</evidence>
<evidence type="ECO:0000313" key="13">
    <source>
        <dbReference type="Proteomes" id="UP000006882"/>
    </source>
</evidence>
<feature type="domain" description="Protein kinase" evidence="11">
    <location>
        <begin position="321"/>
        <end position="627"/>
    </location>
</feature>
<name>A0A251PGJ3_PRUPE</name>
<dbReference type="Gramene" id="ONI10712">
    <property type="protein sequence ID" value="ONI10712"/>
    <property type="gene ID" value="PRUPE_4G062600"/>
</dbReference>
<keyword evidence="5 9" id="KW-1133">Transmembrane helix</keyword>
<dbReference type="SUPFAM" id="SSF52058">
    <property type="entry name" value="L domain-like"/>
    <property type="match status" value="1"/>
</dbReference>
<evidence type="ECO:0000256" key="9">
    <source>
        <dbReference type="SAM" id="Phobius"/>
    </source>
</evidence>
<keyword evidence="4" id="KW-0677">Repeat</keyword>
<dbReference type="ExpressionAtlas" id="A0A251PGJ3">
    <property type="expression patterns" value="differential"/>
</dbReference>
<feature type="region of interest" description="Disordered" evidence="8">
    <location>
        <begin position="244"/>
        <end position="290"/>
    </location>
</feature>
<evidence type="ECO:0000256" key="4">
    <source>
        <dbReference type="ARBA" id="ARBA00022737"/>
    </source>
</evidence>
<gene>
    <name evidence="12" type="ORF">PRUPE_4G062600</name>
</gene>
<organism evidence="12 13">
    <name type="scientific">Prunus persica</name>
    <name type="common">Peach</name>
    <name type="synonym">Amygdalus persica</name>
    <dbReference type="NCBI Taxonomy" id="3760"/>
    <lineage>
        <taxon>Eukaryota</taxon>
        <taxon>Viridiplantae</taxon>
        <taxon>Streptophyta</taxon>
        <taxon>Embryophyta</taxon>
        <taxon>Tracheophyta</taxon>
        <taxon>Spermatophyta</taxon>
        <taxon>Magnoliopsida</taxon>
        <taxon>eudicotyledons</taxon>
        <taxon>Gunneridae</taxon>
        <taxon>Pentapetalae</taxon>
        <taxon>rosids</taxon>
        <taxon>fabids</taxon>
        <taxon>Rosales</taxon>
        <taxon>Rosaceae</taxon>
        <taxon>Amygdaloideae</taxon>
        <taxon>Amygdaleae</taxon>
        <taxon>Prunus</taxon>
    </lineage>
</organism>
<evidence type="ECO:0000256" key="8">
    <source>
        <dbReference type="SAM" id="MobiDB-lite"/>
    </source>
</evidence>
<dbReference type="FunFam" id="3.80.10.10:FF:000129">
    <property type="entry name" value="Leucine-rich repeat receptor-like kinase"/>
    <property type="match status" value="1"/>
</dbReference>
<comment type="subcellular location">
    <subcellularLocation>
        <location evidence="7">Endomembrane system</location>
        <topology evidence="7">Single-pass type I membrane protein</topology>
    </subcellularLocation>
</comment>
<dbReference type="SUPFAM" id="SSF56112">
    <property type="entry name" value="Protein kinase-like (PK-like)"/>
    <property type="match status" value="1"/>
</dbReference>
<dbReference type="AlphaFoldDB" id="A0A251PGJ3"/>
<keyword evidence="2 9" id="KW-0812">Transmembrane</keyword>
<dbReference type="PANTHER" id="PTHR46084">
    <property type="entry name" value="PROTEIN MALE DISCOVERER 2"/>
    <property type="match status" value="1"/>
</dbReference>
<proteinExistence type="predicted"/>
<dbReference type="InterPro" id="IPR001611">
    <property type="entry name" value="Leu-rich_rpt"/>
</dbReference>
<keyword evidence="6 9" id="KW-0472">Membrane</keyword>
<accession>A0A251PGJ3</accession>
<dbReference type="PROSITE" id="PS50011">
    <property type="entry name" value="PROTEIN_KINASE_DOM"/>
    <property type="match status" value="1"/>
</dbReference>
<evidence type="ECO:0000256" key="1">
    <source>
        <dbReference type="ARBA" id="ARBA00022614"/>
    </source>
</evidence>
<evidence type="ECO:0000256" key="10">
    <source>
        <dbReference type="SAM" id="SignalP"/>
    </source>
</evidence>
<dbReference type="InterPro" id="IPR000719">
    <property type="entry name" value="Prot_kinase_dom"/>
</dbReference>
<dbReference type="Gene3D" id="1.10.510.10">
    <property type="entry name" value="Transferase(Phosphotransferase) domain 1"/>
    <property type="match status" value="1"/>
</dbReference>
<evidence type="ECO:0000256" key="2">
    <source>
        <dbReference type="ARBA" id="ARBA00022692"/>
    </source>
</evidence>
<feature type="compositionally biased region" description="Basic and acidic residues" evidence="8">
    <location>
        <begin position="522"/>
        <end position="532"/>
    </location>
</feature>
<feature type="signal peptide" evidence="10">
    <location>
        <begin position="1"/>
        <end position="30"/>
    </location>
</feature>
<dbReference type="Gene3D" id="3.80.10.10">
    <property type="entry name" value="Ribonuclease Inhibitor"/>
    <property type="match status" value="1"/>
</dbReference>
<feature type="region of interest" description="Disordered" evidence="8">
    <location>
        <begin position="518"/>
        <end position="538"/>
    </location>
</feature>
<keyword evidence="1" id="KW-0433">Leucine-rich repeat</keyword>
<evidence type="ECO:0000259" key="11">
    <source>
        <dbReference type="PROSITE" id="PS50011"/>
    </source>
</evidence>
<protein>
    <recommendedName>
        <fullName evidence="11">Protein kinase domain-containing protein</fullName>
    </recommendedName>
</protein>
<sequence length="654" mass="73211">MGGRWNPFGFRLLSLLVFLTIVSRFRGCWSVNDEGLTLLSFQKNIKFDPFGTLENWSPNDSDPCLWKGVHCVDSKVQILNLTDFSLEGTLAPELGKLSNLRSLVFYKNRLSGEIPKEIGGLTRLELLDLRDNNLSGTIPVEIGRMLSLKRFIWQSNLKHVNSGQSLVVLLKVAFKHYLNYLSLPRYKKDSLHSQVDSCCDNLSSLFESNMVFARRRLLAQASNLPAAPVTGMVPSGQIIALPTTRSSGSFPAVPKDKKKNSPPPAPAPQPPSLDPPSHENSKPSGQSSQKSNGNIWKYIIISFSVLILLIVLIAMVFMCRSQAVKTIGPWKTGLSGQLQKAFITGVPKLNRSELETACEDFSNIISTIDGCIVYKGTLSSGVEIAVASTTMSSLKEWSKRAENAYRKKIDVLSRVNHKNFVNLIGYCEEDEPFTRMMVFEYAPNGNLFEHLHVEEMEHLDWNARVRIIMGTAYCLQYMHQELNPPVAHPNLNSSSIFLTDDYAAKIAEICFWTETTGGKHKNSGDDDKEHSELPPLSDPETNVYSFGLLLLEIISGKLQNSEEVGSLSYWASAYLNENRCNMVDPTLKSFKNDELDVLCEVVKDCIKQDPRQRPPMKDITAKLREVIPITPNQAVPRLSPLWWAELEILSVEAT</sequence>
<dbReference type="Gene3D" id="3.30.200.20">
    <property type="entry name" value="Phosphorylase Kinase, domain 1"/>
    <property type="match status" value="1"/>
</dbReference>
<keyword evidence="3 10" id="KW-0732">Signal</keyword>
<reference evidence="12 13" key="1">
    <citation type="journal article" date="2013" name="Nat. Genet.">
        <title>The high-quality draft genome of peach (Prunus persica) identifies unique patterns of genetic diversity, domestication and genome evolution.</title>
        <authorList>
            <consortium name="International Peach Genome Initiative"/>
            <person name="Verde I."/>
            <person name="Abbott A.G."/>
            <person name="Scalabrin S."/>
            <person name="Jung S."/>
            <person name="Shu S."/>
            <person name="Marroni F."/>
            <person name="Zhebentyayeva T."/>
            <person name="Dettori M.T."/>
            <person name="Grimwood J."/>
            <person name="Cattonaro F."/>
            <person name="Zuccolo A."/>
            <person name="Rossini L."/>
            <person name="Jenkins J."/>
            <person name="Vendramin E."/>
            <person name="Meisel L.A."/>
            <person name="Decroocq V."/>
            <person name="Sosinski B."/>
            <person name="Prochnik S."/>
            <person name="Mitros T."/>
            <person name="Policriti A."/>
            <person name="Cipriani G."/>
            <person name="Dondini L."/>
            <person name="Ficklin S."/>
            <person name="Goodstein D.M."/>
            <person name="Xuan P."/>
            <person name="Del Fabbro C."/>
            <person name="Aramini V."/>
            <person name="Copetti D."/>
            <person name="Gonzalez S."/>
            <person name="Horner D.S."/>
            <person name="Falchi R."/>
            <person name="Lucas S."/>
            <person name="Mica E."/>
            <person name="Maldonado J."/>
            <person name="Lazzari B."/>
            <person name="Bielenberg D."/>
            <person name="Pirona R."/>
            <person name="Miculan M."/>
            <person name="Barakat A."/>
            <person name="Testolin R."/>
            <person name="Stella A."/>
            <person name="Tartarini S."/>
            <person name="Tonutti P."/>
            <person name="Arus P."/>
            <person name="Orellana A."/>
            <person name="Wells C."/>
            <person name="Main D."/>
            <person name="Vizzotto G."/>
            <person name="Silva H."/>
            <person name="Salamini F."/>
            <person name="Schmutz J."/>
            <person name="Morgante M."/>
            <person name="Rokhsar D.S."/>
        </authorList>
    </citation>
    <scope>NUCLEOTIDE SEQUENCE [LARGE SCALE GENOMIC DNA]</scope>
    <source>
        <strain evidence="13">cv. Nemared</strain>
    </source>
</reference>
<dbReference type="GO" id="GO:0005524">
    <property type="term" value="F:ATP binding"/>
    <property type="evidence" value="ECO:0007669"/>
    <property type="project" value="InterPro"/>
</dbReference>
<dbReference type="InterPro" id="IPR001245">
    <property type="entry name" value="Ser-Thr/Tyr_kinase_cat_dom"/>
</dbReference>
<evidence type="ECO:0000256" key="5">
    <source>
        <dbReference type="ARBA" id="ARBA00022989"/>
    </source>
</evidence>
<keyword evidence="13" id="KW-1185">Reference proteome</keyword>
<dbReference type="Pfam" id="PF07714">
    <property type="entry name" value="PK_Tyr_Ser-Thr"/>
    <property type="match status" value="1"/>
</dbReference>